<dbReference type="Pfam" id="PF26130">
    <property type="entry name" value="PB1-like"/>
    <property type="match status" value="1"/>
</dbReference>
<comment type="caution">
    <text evidence="3">The sequence shown here is derived from an EMBL/GenBank/DDBJ whole genome shotgun (WGS) entry which is preliminary data.</text>
</comment>
<protein>
    <recommendedName>
        <fullName evidence="2">PB1-like domain-containing protein</fullName>
    </recommendedName>
</protein>
<evidence type="ECO:0000313" key="3">
    <source>
        <dbReference type="EMBL" id="MED6116316.1"/>
    </source>
</evidence>
<name>A0ABU6QXU6_9FABA</name>
<feature type="region of interest" description="Disordered" evidence="1">
    <location>
        <begin position="221"/>
        <end position="248"/>
    </location>
</feature>
<feature type="compositionally biased region" description="Low complexity" evidence="1">
    <location>
        <begin position="223"/>
        <end position="232"/>
    </location>
</feature>
<gene>
    <name evidence="3" type="ORF">PIB30_099185</name>
</gene>
<keyword evidence="4" id="KW-1185">Reference proteome</keyword>
<evidence type="ECO:0000259" key="2">
    <source>
        <dbReference type="Pfam" id="PF26130"/>
    </source>
</evidence>
<accession>A0ABU6QXU6</accession>
<reference evidence="3 4" key="1">
    <citation type="journal article" date="2023" name="Plants (Basel)">
        <title>Bridging the Gap: Combining Genomics and Transcriptomics Approaches to Understand Stylosanthes scabra, an Orphan Legume from the Brazilian Caatinga.</title>
        <authorList>
            <person name="Ferreira-Neto J.R.C."/>
            <person name="da Silva M.D."/>
            <person name="Binneck E."/>
            <person name="de Melo N.F."/>
            <person name="da Silva R.H."/>
            <person name="de Melo A.L.T.M."/>
            <person name="Pandolfi V."/>
            <person name="Bustamante F.O."/>
            <person name="Brasileiro-Vidal A.C."/>
            <person name="Benko-Iseppon A.M."/>
        </authorList>
    </citation>
    <scope>NUCLEOTIDE SEQUENCE [LARGE SCALE GENOMIC DNA]</scope>
    <source>
        <tissue evidence="3">Leaves</tissue>
    </source>
</reference>
<dbReference type="InterPro" id="IPR058594">
    <property type="entry name" value="PB1-like_dom_pln"/>
</dbReference>
<feature type="domain" description="PB1-like" evidence="2">
    <location>
        <begin position="4"/>
        <end position="103"/>
    </location>
</feature>
<sequence length="255" mass="27212">MVFFNIKVYYRGWIGNVDGIMRYVGGNVLTVEDNDSDFWCVYEAEEQLSRFGVDKDDIAAMWYKDPQVAQYEIGLMCFDSDRAALDMVRIAQQSGYVELFVVHEGDQEGFPEIGYIDVGGDPPAGSDDDNEEEAAPNVDDAATVENVGRNVEGAAAVAQNDTNAEGVVASGDNNGPTVEDLQVGVEEEPIGDGEAVVVDEGEAVGGEVDASIKGVNANDEGVEAAAEASRASRGCHGNDPSTNSKDRLGILVSRF</sequence>
<feature type="non-terminal residue" evidence="3">
    <location>
        <position position="255"/>
    </location>
</feature>
<organism evidence="3 4">
    <name type="scientific">Stylosanthes scabra</name>
    <dbReference type="NCBI Taxonomy" id="79078"/>
    <lineage>
        <taxon>Eukaryota</taxon>
        <taxon>Viridiplantae</taxon>
        <taxon>Streptophyta</taxon>
        <taxon>Embryophyta</taxon>
        <taxon>Tracheophyta</taxon>
        <taxon>Spermatophyta</taxon>
        <taxon>Magnoliopsida</taxon>
        <taxon>eudicotyledons</taxon>
        <taxon>Gunneridae</taxon>
        <taxon>Pentapetalae</taxon>
        <taxon>rosids</taxon>
        <taxon>fabids</taxon>
        <taxon>Fabales</taxon>
        <taxon>Fabaceae</taxon>
        <taxon>Papilionoideae</taxon>
        <taxon>50 kb inversion clade</taxon>
        <taxon>dalbergioids sensu lato</taxon>
        <taxon>Dalbergieae</taxon>
        <taxon>Pterocarpus clade</taxon>
        <taxon>Stylosanthes</taxon>
    </lineage>
</organism>
<evidence type="ECO:0000313" key="4">
    <source>
        <dbReference type="Proteomes" id="UP001341840"/>
    </source>
</evidence>
<dbReference type="Proteomes" id="UP001341840">
    <property type="component" value="Unassembled WGS sequence"/>
</dbReference>
<evidence type="ECO:0000256" key="1">
    <source>
        <dbReference type="SAM" id="MobiDB-lite"/>
    </source>
</evidence>
<proteinExistence type="predicted"/>
<dbReference type="EMBL" id="JASCZI010002621">
    <property type="protein sequence ID" value="MED6116316.1"/>
    <property type="molecule type" value="Genomic_DNA"/>
</dbReference>